<dbReference type="AlphaFoldDB" id="A0A6L6IV24"/>
<dbReference type="Proteomes" id="UP000477739">
    <property type="component" value="Unassembled WGS sequence"/>
</dbReference>
<evidence type="ECO:0000259" key="1">
    <source>
        <dbReference type="Pfam" id="PF03235"/>
    </source>
</evidence>
<dbReference type="PANTHER" id="PTHR35149">
    <property type="entry name" value="SLL5132 PROTEIN"/>
    <property type="match status" value="1"/>
</dbReference>
<dbReference type="OrthoDB" id="9798761at2"/>
<keyword evidence="3" id="KW-1185">Reference proteome</keyword>
<evidence type="ECO:0000313" key="2">
    <source>
        <dbReference type="EMBL" id="MTH48820.1"/>
    </source>
</evidence>
<accession>A0A6L6IV24</accession>
<dbReference type="EMBL" id="WMJZ01000063">
    <property type="protein sequence ID" value="MTH48820.1"/>
    <property type="molecule type" value="Genomic_DNA"/>
</dbReference>
<protein>
    <submittedName>
        <fullName evidence="2">DUF262 domain-containing protein</fullName>
    </submittedName>
</protein>
<feature type="domain" description="GmrSD restriction endonucleases N-terminal" evidence="1">
    <location>
        <begin position="20"/>
        <end position="221"/>
    </location>
</feature>
<name>A0A6L6IV24_9ENTR</name>
<proteinExistence type="predicted"/>
<reference evidence="2 3" key="1">
    <citation type="submission" date="2019-11" db="EMBL/GenBank/DDBJ databases">
        <title>Escherichia alba sp. nov. isolated from the gut of plastic-eating superworms Zophobas atratus.</title>
        <authorList>
            <person name="Yang Y."/>
        </authorList>
    </citation>
    <scope>NUCLEOTIDE SEQUENCE [LARGE SCALE GENOMIC DNA]</scope>
    <source>
        <strain evidence="3">BIT-B35</strain>
    </source>
</reference>
<comment type="caution">
    <text evidence="2">The sequence shown here is derived from an EMBL/GenBank/DDBJ whole genome shotgun (WGS) entry which is preliminary data.</text>
</comment>
<dbReference type="InterPro" id="IPR004919">
    <property type="entry name" value="GmrSD_N"/>
</dbReference>
<organism evidence="2 3">
    <name type="scientific">Intestinirhabdus alba</name>
    <dbReference type="NCBI Taxonomy" id="2899544"/>
    <lineage>
        <taxon>Bacteria</taxon>
        <taxon>Pseudomonadati</taxon>
        <taxon>Pseudomonadota</taxon>
        <taxon>Gammaproteobacteria</taxon>
        <taxon>Enterobacterales</taxon>
        <taxon>Enterobacteriaceae</taxon>
        <taxon>Intestinirhabdus</taxon>
    </lineage>
</organism>
<dbReference type="PANTHER" id="PTHR35149:SF2">
    <property type="entry name" value="DUF262 DOMAIN-CONTAINING PROTEIN"/>
    <property type="match status" value="1"/>
</dbReference>
<sequence length="585" mass="69274">MNTAHSTEKLYLRNIYELLGENFYIPAYQRGYRWGAIQVKELLDDIWEFSQPHGGNDSSFYCLQPVVVVRGEDCWQVVDGQQRLTTLRLILHFLEQEHLKRPLEEAYKKSVYMLKYETRPGCEAFLQGIHKESNTDNIDFFHMVQAYNAIRNWFSDKDYNDNNKLLATLLAKSTEERSVKVIWYDLSDECLNNDYAIDVFSRINIGKIPLTNAELVKALFLQRSHFHNDQARLKQLQIATEWDIIEKRLQEPAFWYFISNSSKHYPTRIEYIFDLMKGKKSNDETFFTFHKFHEDFKSGTANIEHLWQGIKRYFLSFDEWFQDRELYHLIGFLVDCGEKVAELKAESERENSTKTEFKKYLKDRIRLQVRCQLDELYYDEPVIKKLLLLFNIQTLLSTREADIRFPFDRYKQEKWDIEHIRSQTDSAPVGVARKVWLKDIEVYFSGSRFKGDSLEREQEFAAIATELLTLEHIDNEFDRLYNEVVSYFGQDEVSWGDELGNLALLDSSTNRSYKNALFPIKRARIIDNDKRGVFVPICTKNVFLKYYSQSVTELVHWSESDAKYYQEAIGQTLKDYLPDQGEKSE</sequence>
<evidence type="ECO:0000313" key="3">
    <source>
        <dbReference type="Proteomes" id="UP000477739"/>
    </source>
</evidence>
<dbReference type="RefSeq" id="WP_155110204.1">
    <property type="nucleotide sequence ID" value="NZ_WMJZ01000063.1"/>
</dbReference>
<dbReference type="Pfam" id="PF03235">
    <property type="entry name" value="GmrSD_N"/>
    <property type="match status" value="1"/>
</dbReference>
<gene>
    <name evidence="2" type="ORF">GJV78_21820</name>
</gene>